<dbReference type="PIRSF" id="PIRSF015626">
    <property type="entry name" value="FdhD"/>
    <property type="match status" value="1"/>
</dbReference>
<dbReference type="KEGG" id="pseg:D3H65_30060"/>
<reference evidence="4 5" key="1">
    <citation type="submission" date="2018-09" db="EMBL/GenBank/DDBJ databases">
        <title>Genome sequencing of strain 6GH32-13.</title>
        <authorList>
            <person name="Weon H.-Y."/>
            <person name="Heo J."/>
            <person name="Kwon S.-W."/>
        </authorList>
    </citation>
    <scope>NUCLEOTIDE SEQUENCE [LARGE SCALE GENOMIC DNA]</scope>
    <source>
        <strain evidence="4 5">5GH32-13</strain>
    </source>
</reference>
<evidence type="ECO:0000256" key="2">
    <source>
        <dbReference type="ARBA" id="ARBA00023150"/>
    </source>
</evidence>
<dbReference type="AlphaFoldDB" id="A0A3B7MY14"/>
<dbReference type="Gene3D" id="3.10.20.10">
    <property type="match status" value="1"/>
</dbReference>
<dbReference type="HAMAP" id="MF_00187">
    <property type="entry name" value="FdhD"/>
    <property type="match status" value="1"/>
</dbReference>
<sequence>MEINAVSTFTIQKVQAGQVSISDDVLAIEEPLEIQLLYGQERIQRSVSVTMRTPGNDGELAAGFLFTEGIIQHQQQIDYISPTFPGMNTMRVTLHPEVMPRLQQADRNFYTTSSCGVCGKASIDAIKTVSIFRDEADSLLIPSEVLHGLPARLLNEQAVFGSTGGLHAAALFTNNGDLLMLREDVGRHNALDKLIGTALLQDQLPLHNVVLLLSGRASFELIQKAAMAGIKVVAAVGAPSSLAVELAQENDITLVGFLRNQRFNIYSGGKRVQHG</sequence>
<evidence type="ECO:0000256" key="1">
    <source>
        <dbReference type="ARBA" id="ARBA00022490"/>
    </source>
</evidence>
<dbReference type="EMBL" id="CP032157">
    <property type="protein sequence ID" value="AXY77980.1"/>
    <property type="molecule type" value="Genomic_DNA"/>
</dbReference>
<feature type="binding site" evidence="3">
    <location>
        <begin position="257"/>
        <end position="262"/>
    </location>
    <ligand>
        <name>Mo-bis(molybdopterin guanine dinucleotide)</name>
        <dbReference type="ChEBI" id="CHEBI:60539"/>
    </ligand>
</feature>
<evidence type="ECO:0000256" key="3">
    <source>
        <dbReference type="HAMAP-Rule" id="MF_00187"/>
    </source>
</evidence>
<dbReference type="GO" id="GO:0005737">
    <property type="term" value="C:cytoplasm"/>
    <property type="evidence" value="ECO:0007669"/>
    <property type="project" value="UniProtKB-SubCell"/>
</dbReference>
<dbReference type="PANTHER" id="PTHR30592:SF1">
    <property type="entry name" value="SULFUR CARRIER PROTEIN FDHD"/>
    <property type="match status" value="1"/>
</dbReference>
<dbReference type="GO" id="GO:0097163">
    <property type="term" value="F:sulfur carrier activity"/>
    <property type="evidence" value="ECO:0007669"/>
    <property type="project" value="UniProtKB-UniRule"/>
</dbReference>
<keyword evidence="4" id="KW-0808">Transferase</keyword>
<dbReference type="SUPFAM" id="SSF53927">
    <property type="entry name" value="Cytidine deaminase-like"/>
    <property type="match status" value="1"/>
</dbReference>
<keyword evidence="5" id="KW-1185">Reference proteome</keyword>
<dbReference type="NCBIfam" id="TIGR00129">
    <property type="entry name" value="fdhD_narQ"/>
    <property type="match status" value="1"/>
</dbReference>
<dbReference type="Proteomes" id="UP000263900">
    <property type="component" value="Chromosome"/>
</dbReference>
<feature type="active site" description="Cysteine persulfide intermediate" evidence="3">
    <location>
        <position position="115"/>
    </location>
</feature>
<proteinExistence type="inferred from homology"/>
<gene>
    <name evidence="3 4" type="primary">fdhD</name>
    <name evidence="4" type="ORF">D3H65_30060</name>
</gene>
<accession>A0A3B7MY14</accession>
<dbReference type="OrthoDB" id="9782042at2"/>
<dbReference type="Pfam" id="PF02634">
    <property type="entry name" value="FdhD-NarQ"/>
    <property type="match status" value="1"/>
</dbReference>
<evidence type="ECO:0000313" key="4">
    <source>
        <dbReference type="EMBL" id="AXY77980.1"/>
    </source>
</evidence>
<dbReference type="NCBIfam" id="NF001943">
    <property type="entry name" value="PRK00724.1-2"/>
    <property type="match status" value="1"/>
</dbReference>
<dbReference type="RefSeq" id="WP_119053853.1">
    <property type="nucleotide sequence ID" value="NZ_CP032157.1"/>
</dbReference>
<dbReference type="InterPro" id="IPR016193">
    <property type="entry name" value="Cytidine_deaminase-like"/>
</dbReference>
<protein>
    <recommendedName>
        <fullName evidence="3">Sulfur carrier protein FdhD</fullName>
    </recommendedName>
</protein>
<dbReference type="Gene3D" id="3.40.140.10">
    <property type="entry name" value="Cytidine Deaminase, domain 2"/>
    <property type="match status" value="1"/>
</dbReference>
<comment type="function">
    <text evidence="3">Required for formate dehydrogenase (FDH) activity. Acts as a sulfur carrier protein that transfers sulfur from IscS to the molybdenum cofactor prior to its insertion into FDH.</text>
</comment>
<dbReference type="GO" id="GO:0006777">
    <property type="term" value="P:Mo-molybdopterin cofactor biosynthetic process"/>
    <property type="evidence" value="ECO:0007669"/>
    <property type="project" value="UniProtKB-UniRule"/>
</dbReference>
<name>A0A3B7MY14_9BACT</name>
<keyword evidence="2 3" id="KW-0501">Molybdenum cofactor biosynthesis</keyword>
<keyword evidence="1 3" id="KW-0963">Cytoplasm</keyword>
<evidence type="ECO:0000313" key="5">
    <source>
        <dbReference type="Proteomes" id="UP000263900"/>
    </source>
</evidence>
<comment type="subcellular location">
    <subcellularLocation>
        <location evidence="3">Cytoplasm</location>
    </subcellularLocation>
</comment>
<comment type="similarity">
    <text evidence="3">Belongs to the FdhD family.</text>
</comment>
<dbReference type="GO" id="GO:0016783">
    <property type="term" value="F:sulfurtransferase activity"/>
    <property type="evidence" value="ECO:0007669"/>
    <property type="project" value="InterPro"/>
</dbReference>
<dbReference type="PANTHER" id="PTHR30592">
    <property type="entry name" value="FORMATE DEHYDROGENASE"/>
    <property type="match status" value="1"/>
</dbReference>
<organism evidence="4 5">
    <name type="scientific">Paraflavitalea soli</name>
    <dbReference type="NCBI Taxonomy" id="2315862"/>
    <lineage>
        <taxon>Bacteria</taxon>
        <taxon>Pseudomonadati</taxon>
        <taxon>Bacteroidota</taxon>
        <taxon>Chitinophagia</taxon>
        <taxon>Chitinophagales</taxon>
        <taxon>Chitinophagaceae</taxon>
        <taxon>Paraflavitalea</taxon>
    </lineage>
</organism>
<dbReference type="InterPro" id="IPR003786">
    <property type="entry name" value="FdhD"/>
</dbReference>